<dbReference type="PANTHER" id="PTHR12552:SF1">
    <property type="entry name" value="RHO GTPASE-ACTIVATING PROTEIN GRAF"/>
    <property type="match status" value="1"/>
</dbReference>
<comment type="caution">
    <text evidence="8">The sequence shown here is derived from an EMBL/GenBank/DDBJ whole genome shotgun (WGS) entry which is preliminary data.</text>
</comment>
<evidence type="ECO:0000256" key="3">
    <source>
        <dbReference type="PROSITE-ProRule" id="PRU00192"/>
    </source>
</evidence>
<name>A0AAV4TJ92_9ARAC</name>
<dbReference type="PROSITE" id="PS50002">
    <property type="entry name" value="SH3"/>
    <property type="match status" value="1"/>
</dbReference>
<dbReference type="Proteomes" id="UP001054837">
    <property type="component" value="Unassembled WGS sequence"/>
</dbReference>
<dbReference type="InterPro" id="IPR004148">
    <property type="entry name" value="BAR_dom"/>
</dbReference>
<dbReference type="SUPFAM" id="SSF48350">
    <property type="entry name" value="GTPase activation domain, GAP"/>
    <property type="match status" value="1"/>
</dbReference>
<dbReference type="PROSITE" id="PS50003">
    <property type="entry name" value="PH_DOMAIN"/>
    <property type="match status" value="1"/>
</dbReference>
<dbReference type="InterPro" id="IPR027267">
    <property type="entry name" value="AH/BAR_dom_sf"/>
</dbReference>
<dbReference type="GO" id="GO:0007165">
    <property type="term" value="P:signal transduction"/>
    <property type="evidence" value="ECO:0007669"/>
    <property type="project" value="InterPro"/>
</dbReference>
<feature type="compositionally biased region" description="Polar residues" evidence="4">
    <location>
        <begin position="866"/>
        <end position="876"/>
    </location>
</feature>
<dbReference type="Pfam" id="PF16746">
    <property type="entry name" value="BAR_3"/>
    <property type="match status" value="1"/>
</dbReference>
<feature type="compositionally biased region" description="Polar residues" evidence="4">
    <location>
        <begin position="821"/>
        <end position="831"/>
    </location>
</feature>
<sequence length="1005" mass="113096">MHSTPRRILKDPHFRHVDGFLRLVNPLLPIAVTRFVTSCLGISPRLLISQEITELLCGIKVIDEKQCLELSRAQRNLANSLNNFKLETIGSSQTDDEVIIAGALKEFSNLLNAIEDERDRMLEQAQAAFIDPIENFRKEYIGGAKDRRKKFDKETTKFFQSQDRHLNLSTKKSGNQLQEADASLETEQRQFSRSSLEYILFLQEVQERKKFEFVETILSFMYGWLTFYHQGHEVAKDFKSFSTDLQKKLQKTRENFDATHAEAKQLMIKLLEKPLDSGSLNKMFTRQGYLYLMEKKALGTTWTKYFCQYQKENKKFTMIPYSQTTGKVALSETYVLKECIRRMSDSIDKRFCFDIIIDDKPGILTFQALSEEDRRLWLDAMDGKEPAYSQIGKHPKQEEYYLDEMGFAFVQQCIDVIESRGLDDEGLYRLVGVSSKVNKLAQMALDRRKTEKVNLDDADEWEIKTITSALKNYFRNLPEPLMTFRLHSAFINAAKLDNMDERIDEVKSLVHKLPKPNYSMLQILIAHLCRVAKHSDKNLMTISNLGVCFGPTLLRPEEETVAAIMEIKFGNIVLEILIEHADQIFSNSTINGETKDIVNSKNSMKNNSSSHGTIHNDSHAEPVAPQRRAKRETVYVMDTGRPPGGRNEHSSSRSHSSSFSVSPRAESMYLDNSSSAQRVMVVQPSYVQRQSYHSLMSSSVQGHSSMTTSSSQKSYSSSTTLTNAQQSSSRNQHAAANANTNSSQQTRNAAAPQRSTRKPLVVYNPSWNDHNTSSSSSSESLNSPRNSSGNTSHHMLTHTSPSSLKSSSSHHQPLSHGSPPVRTSSSHHQLATHSTTPPTSHHHTPSNQSIKTSPSLHRRMDKSYSPAHSPNRTGSRSAEGHRSGTVVMGAEKPRRSSRAMLDVVGHQRHGSAGSRDYLLSGVRQNSVFPASPSTSSSSSSSSVPSGNGRRVRTLYACVGENDSELSFEPNQIIYNVRQSREPGWLEGCLNGRTGLIPENYVECLP</sequence>
<feature type="region of interest" description="Disordered" evidence="4">
    <location>
        <begin position="697"/>
        <end position="897"/>
    </location>
</feature>
<feature type="region of interest" description="Disordered" evidence="4">
    <location>
        <begin position="927"/>
        <end position="948"/>
    </location>
</feature>
<evidence type="ECO:0000256" key="1">
    <source>
        <dbReference type="ARBA" id="ARBA00022443"/>
    </source>
</evidence>
<feature type="compositionally biased region" description="Low complexity" evidence="4">
    <location>
        <begin position="653"/>
        <end position="662"/>
    </location>
</feature>
<dbReference type="SMART" id="SM00324">
    <property type="entry name" value="RhoGAP"/>
    <property type="match status" value="1"/>
</dbReference>
<feature type="domain" description="PH" evidence="6">
    <location>
        <begin position="283"/>
        <end position="386"/>
    </location>
</feature>
<dbReference type="SUPFAM" id="SSF50729">
    <property type="entry name" value="PH domain-like"/>
    <property type="match status" value="1"/>
</dbReference>
<evidence type="ECO:0000259" key="5">
    <source>
        <dbReference type="PROSITE" id="PS50002"/>
    </source>
</evidence>
<evidence type="ECO:0000313" key="9">
    <source>
        <dbReference type="Proteomes" id="UP001054837"/>
    </source>
</evidence>
<dbReference type="GO" id="GO:0005096">
    <property type="term" value="F:GTPase activator activity"/>
    <property type="evidence" value="ECO:0007669"/>
    <property type="project" value="UniProtKB-KW"/>
</dbReference>
<dbReference type="Gene3D" id="1.20.1270.60">
    <property type="entry name" value="Arfaptin homology (AH) domain/BAR domain"/>
    <property type="match status" value="1"/>
</dbReference>
<keyword evidence="9" id="KW-1185">Reference proteome</keyword>
<dbReference type="CDD" id="cd01249">
    <property type="entry name" value="BAR-PH_GRAF_family"/>
    <property type="match status" value="1"/>
</dbReference>
<dbReference type="InterPro" id="IPR001849">
    <property type="entry name" value="PH_domain"/>
</dbReference>
<dbReference type="CDD" id="cd07602">
    <property type="entry name" value="BAR_RhoGAP_OPHN1-like"/>
    <property type="match status" value="1"/>
</dbReference>
<dbReference type="GO" id="GO:0005737">
    <property type="term" value="C:cytoplasm"/>
    <property type="evidence" value="ECO:0007669"/>
    <property type="project" value="InterPro"/>
</dbReference>
<dbReference type="InterPro" id="IPR001452">
    <property type="entry name" value="SH3_domain"/>
</dbReference>
<proteinExistence type="predicted"/>
<feature type="compositionally biased region" description="Low complexity" evidence="4">
    <location>
        <begin position="766"/>
        <end position="788"/>
    </location>
</feature>
<feature type="region of interest" description="Disordered" evidence="4">
    <location>
        <begin position="598"/>
        <end position="665"/>
    </location>
</feature>
<dbReference type="Pfam" id="PF14604">
    <property type="entry name" value="SH3_9"/>
    <property type="match status" value="1"/>
</dbReference>
<dbReference type="Gene3D" id="2.30.29.30">
    <property type="entry name" value="Pleckstrin-homology domain (PH domain)/Phosphotyrosine-binding domain (PTB)"/>
    <property type="match status" value="1"/>
</dbReference>
<dbReference type="InterPro" id="IPR008936">
    <property type="entry name" value="Rho_GTPase_activation_prot"/>
</dbReference>
<dbReference type="InterPro" id="IPR011993">
    <property type="entry name" value="PH-like_dom_sf"/>
</dbReference>
<feature type="compositionally biased region" description="Low complexity" evidence="4">
    <location>
        <begin position="599"/>
        <end position="610"/>
    </location>
</feature>
<organism evidence="8 9">
    <name type="scientific">Caerostris darwini</name>
    <dbReference type="NCBI Taxonomy" id="1538125"/>
    <lineage>
        <taxon>Eukaryota</taxon>
        <taxon>Metazoa</taxon>
        <taxon>Ecdysozoa</taxon>
        <taxon>Arthropoda</taxon>
        <taxon>Chelicerata</taxon>
        <taxon>Arachnida</taxon>
        <taxon>Araneae</taxon>
        <taxon>Araneomorphae</taxon>
        <taxon>Entelegynae</taxon>
        <taxon>Araneoidea</taxon>
        <taxon>Araneidae</taxon>
        <taxon>Caerostris</taxon>
    </lineage>
</organism>
<keyword evidence="2" id="KW-0343">GTPase activation</keyword>
<protein>
    <submittedName>
        <fullName evidence="8">Rho GTPase-activating protein 26</fullName>
    </submittedName>
</protein>
<dbReference type="Pfam" id="PF00620">
    <property type="entry name" value="RhoGAP"/>
    <property type="match status" value="1"/>
</dbReference>
<evidence type="ECO:0000313" key="8">
    <source>
        <dbReference type="EMBL" id="GIY44987.1"/>
    </source>
</evidence>
<dbReference type="SUPFAM" id="SSF50044">
    <property type="entry name" value="SH3-domain"/>
    <property type="match status" value="1"/>
</dbReference>
<dbReference type="AlphaFoldDB" id="A0AAV4TJ92"/>
<feature type="domain" description="Rho-GAP" evidence="7">
    <location>
        <begin position="400"/>
        <end position="585"/>
    </location>
</feature>
<evidence type="ECO:0000259" key="7">
    <source>
        <dbReference type="PROSITE" id="PS50238"/>
    </source>
</evidence>
<dbReference type="PROSITE" id="PS50238">
    <property type="entry name" value="RHOGAP"/>
    <property type="match status" value="1"/>
</dbReference>
<dbReference type="SMART" id="SM00326">
    <property type="entry name" value="SH3"/>
    <property type="match status" value="1"/>
</dbReference>
<dbReference type="InterPro" id="IPR047225">
    <property type="entry name" value="PH_GRAF"/>
</dbReference>
<evidence type="ECO:0000259" key="6">
    <source>
        <dbReference type="PROSITE" id="PS50003"/>
    </source>
</evidence>
<gene>
    <name evidence="8" type="primary">ARHGAP26</name>
    <name evidence="8" type="ORF">CDAR_267291</name>
</gene>
<dbReference type="Gene3D" id="2.30.30.40">
    <property type="entry name" value="SH3 Domains"/>
    <property type="match status" value="1"/>
</dbReference>
<dbReference type="InterPro" id="IPR000198">
    <property type="entry name" value="RhoGAP_dom"/>
</dbReference>
<feature type="compositionally biased region" description="Low complexity" evidence="4">
    <location>
        <begin position="697"/>
        <end position="722"/>
    </location>
</feature>
<dbReference type="InterPro" id="IPR036028">
    <property type="entry name" value="SH3-like_dom_sf"/>
</dbReference>
<dbReference type="FunFam" id="2.30.30.40:FF:000055">
    <property type="entry name" value="rho GTPase-activating protein 26 isoform X1"/>
    <property type="match status" value="1"/>
</dbReference>
<feature type="compositionally biased region" description="Low complexity" evidence="4">
    <location>
        <begin position="927"/>
        <end position="945"/>
    </location>
</feature>
<dbReference type="Gene3D" id="1.10.555.10">
    <property type="entry name" value="Rho GTPase activation protein"/>
    <property type="match status" value="1"/>
</dbReference>
<dbReference type="FunFam" id="1.10.555.10:FF:000006">
    <property type="entry name" value="Rho GTPase activating protein 26"/>
    <property type="match status" value="1"/>
</dbReference>
<keyword evidence="1 3" id="KW-0728">SH3 domain</keyword>
<dbReference type="SUPFAM" id="SSF103657">
    <property type="entry name" value="BAR/IMD domain-like"/>
    <property type="match status" value="1"/>
</dbReference>
<evidence type="ECO:0000256" key="4">
    <source>
        <dbReference type="SAM" id="MobiDB-lite"/>
    </source>
</evidence>
<reference evidence="8 9" key="1">
    <citation type="submission" date="2021-06" db="EMBL/GenBank/DDBJ databases">
        <title>Caerostris darwini draft genome.</title>
        <authorList>
            <person name="Kono N."/>
            <person name="Arakawa K."/>
        </authorList>
    </citation>
    <scope>NUCLEOTIDE SEQUENCE [LARGE SCALE GENOMIC DNA]</scope>
</reference>
<dbReference type="PANTHER" id="PTHR12552">
    <property type="entry name" value="OLIGOPHRENIN 1"/>
    <property type="match status" value="1"/>
</dbReference>
<accession>A0AAV4TJ92</accession>
<dbReference type="EMBL" id="BPLQ01009584">
    <property type="protein sequence ID" value="GIY44987.1"/>
    <property type="molecule type" value="Genomic_DNA"/>
</dbReference>
<dbReference type="CDD" id="cd11882">
    <property type="entry name" value="SH3_GRAF-like"/>
    <property type="match status" value="1"/>
</dbReference>
<feature type="compositionally biased region" description="Low complexity" evidence="4">
    <location>
        <begin position="798"/>
        <end position="820"/>
    </location>
</feature>
<feature type="compositionally biased region" description="Low complexity" evidence="4">
    <location>
        <begin position="731"/>
        <end position="746"/>
    </location>
</feature>
<dbReference type="InterPro" id="IPR047234">
    <property type="entry name" value="GRAF_fam"/>
</dbReference>
<dbReference type="Pfam" id="PF00169">
    <property type="entry name" value="PH"/>
    <property type="match status" value="1"/>
</dbReference>
<feature type="domain" description="SH3" evidence="5">
    <location>
        <begin position="946"/>
        <end position="1005"/>
    </location>
</feature>
<dbReference type="SMART" id="SM00233">
    <property type="entry name" value="PH"/>
    <property type="match status" value="1"/>
</dbReference>
<evidence type="ECO:0000256" key="2">
    <source>
        <dbReference type="ARBA" id="ARBA00022468"/>
    </source>
</evidence>